<sequence>MPAPFFFNDRLKTKIFLLAVVPFLAAIASIGIGVRQQATALAHTQHATMQAAYLSSKEVELRHYVELATSAIAPLYEAGENRAAGTAVSIADSVADRQRAALAVLQKMNFGPDGYFFVYDMHGRSLMHPREPSLVGQDLWNLRDPQGALTIQQLVSAASHGGGFVRYMWHRPSTGKLAPKLGYVVALPRWGWMVGTGIYLDDVDSTLARTDERASANIERTLQWLGIIALAGVGVFALGALVLNVSEYRSTDAKLKRLAQQVVQSQEQERARLSRELHDGISQMLVSVKLLLESALARFERGETRVSAAEASLSTGLARLAETLREVRRISHALRPAMLDDLGLAAALEQLTRELAEESEMDIGFTQLGARPGAGHGDSGASLSTNVSTNPGAAPLPDAVNTVLFRIAQEALTNIVKHAGARRAALTLDVAPNGVTLTIADNGRGFDVAHALADPRAGMGLRNMRERLEPLGGRLSVSSKPGHTVVDAWVPIHSASAASKHAASRATH</sequence>
<feature type="compositionally biased region" description="Polar residues" evidence="10">
    <location>
        <begin position="381"/>
        <end position="390"/>
    </location>
</feature>
<evidence type="ECO:0000256" key="3">
    <source>
        <dbReference type="ARBA" id="ARBA00022679"/>
    </source>
</evidence>
<evidence type="ECO:0000256" key="11">
    <source>
        <dbReference type="SAM" id="Phobius"/>
    </source>
</evidence>
<evidence type="ECO:0000313" key="14">
    <source>
        <dbReference type="Proteomes" id="UP000494119"/>
    </source>
</evidence>
<accession>A0A6J5GZZ9</accession>
<evidence type="ECO:0000256" key="10">
    <source>
        <dbReference type="SAM" id="MobiDB-lite"/>
    </source>
</evidence>
<dbReference type="PIRSF" id="PIRSF037314">
    <property type="entry name" value="STHK_MctS"/>
    <property type="match status" value="1"/>
</dbReference>
<keyword evidence="3" id="KW-0808">Transferase</keyword>
<dbReference type="Pfam" id="PF02518">
    <property type="entry name" value="HATPase_c"/>
    <property type="match status" value="1"/>
</dbReference>
<dbReference type="InterPro" id="IPR005467">
    <property type="entry name" value="His_kinase_dom"/>
</dbReference>
<feature type="transmembrane region" description="Helical" evidence="11">
    <location>
        <begin position="224"/>
        <end position="246"/>
    </location>
</feature>
<dbReference type="GO" id="GO:0046983">
    <property type="term" value="F:protein dimerization activity"/>
    <property type="evidence" value="ECO:0007669"/>
    <property type="project" value="InterPro"/>
</dbReference>
<evidence type="ECO:0000256" key="7">
    <source>
        <dbReference type="ARBA" id="ARBA00023012"/>
    </source>
</evidence>
<dbReference type="AlphaFoldDB" id="A0A6J5GZZ9"/>
<keyword evidence="2" id="KW-1003">Cell membrane</keyword>
<dbReference type="SMART" id="SM00387">
    <property type="entry name" value="HATPase_c"/>
    <property type="match status" value="1"/>
</dbReference>
<comment type="subcellular location">
    <subcellularLocation>
        <location evidence="1">Cell membrane</location>
        <topology evidence="1">Multi-pass membrane protein</topology>
    </subcellularLocation>
</comment>
<dbReference type="Pfam" id="PF07730">
    <property type="entry name" value="HisKA_3"/>
    <property type="match status" value="1"/>
</dbReference>
<dbReference type="InterPro" id="IPR017171">
    <property type="entry name" value="Sig_transdc_His_kinase_MctS"/>
</dbReference>
<keyword evidence="8 11" id="KW-0472">Membrane</keyword>
<proteinExistence type="predicted"/>
<dbReference type="CDD" id="cd18774">
    <property type="entry name" value="PDC2_HK_sensor"/>
    <property type="match status" value="1"/>
</dbReference>
<dbReference type="InterPro" id="IPR011712">
    <property type="entry name" value="Sig_transdc_His_kin_sub3_dim/P"/>
</dbReference>
<protein>
    <recommendedName>
        <fullName evidence="12">Histidine kinase domain-containing protein</fullName>
    </recommendedName>
</protein>
<evidence type="ECO:0000256" key="8">
    <source>
        <dbReference type="ARBA" id="ARBA00023136"/>
    </source>
</evidence>
<dbReference type="InterPro" id="IPR036890">
    <property type="entry name" value="HATPase_C_sf"/>
</dbReference>
<dbReference type="GO" id="GO:0005886">
    <property type="term" value="C:plasma membrane"/>
    <property type="evidence" value="ECO:0007669"/>
    <property type="project" value="UniProtKB-SubCell"/>
</dbReference>
<keyword evidence="6 11" id="KW-1133">Transmembrane helix</keyword>
<feature type="coiled-coil region" evidence="9">
    <location>
        <begin position="248"/>
        <end position="276"/>
    </location>
</feature>
<keyword evidence="4 11" id="KW-0812">Transmembrane</keyword>
<reference evidence="13 14" key="1">
    <citation type="submission" date="2020-04" db="EMBL/GenBank/DDBJ databases">
        <authorList>
            <person name="De Canck E."/>
        </authorList>
    </citation>
    <scope>NUCLEOTIDE SEQUENCE [LARGE SCALE GENOMIC DNA]</scope>
    <source>
        <strain evidence="13 14">LMG 28688</strain>
    </source>
</reference>
<dbReference type="PANTHER" id="PTHR24421">
    <property type="entry name" value="NITRATE/NITRITE SENSOR PROTEIN NARX-RELATED"/>
    <property type="match status" value="1"/>
</dbReference>
<evidence type="ECO:0000256" key="2">
    <source>
        <dbReference type="ARBA" id="ARBA00022475"/>
    </source>
</evidence>
<keyword evidence="9" id="KW-0175">Coiled coil</keyword>
<dbReference type="SMART" id="SM01049">
    <property type="entry name" value="Cache_2"/>
    <property type="match status" value="1"/>
</dbReference>
<evidence type="ECO:0000256" key="5">
    <source>
        <dbReference type="ARBA" id="ARBA00022777"/>
    </source>
</evidence>
<dbReference type="Gene3D" id="1.20.5.1930">
    <property type="match status" value="1"/>
</dbReference>
<evidence type="ECO:0000256" key="9">
    <source>
        <dbReference type="SAM" id="Coils"/>
    </source>
</evidence>
<dbReference type="PROSITE" id="PS50109">
    <property type="entry name" value="HIS_KIN"/>
    <property type="match status" value="1"/>
</dbReference>
<evidence type="ECO:0000256" key="4">
    <source>
        <dbReference type="ARBA" id="ARBA00022692"/>
    </source>
</evidence>
<name>A0A6J5GZZ9_9BURK</name>
<evidence type="ECO:0000259" key="12">
    <source>
        <dbReference type="PROSITE" id="PS50109"/>
    </source>
</evidence>
<dbReference type="InterPro" id="IPR033480">
    <property type="entry name" value="sCache_2"/>
</dbReference>
<keyword evidence="14" id="KW-1185">Reference proteome</keyword>
<dbReference type="Pfam" id="PF17200">
    <property type="entry name" value="sCache_2"/>
    <property type="match status" value="1"/>
</dbReference>
<dbReference type="SUPFAM" id="SSF55874">
    <property type="entry name" value="ATPase domain of HSP90 chaperone/DNA topoisomerase II/histidine kinase"/>
    <property type="match status" value="1"/>
</dbReference>
<dbReference type="EMBL" id="CADIKL010000056">
    <property type="protein sequence ID" value="CAB3808037.1"/>
    <property type="molecule type" value="Genomic_DNA"/>
</dbReference>
<feature type="region of interest" description="Disordered" evidence="10">
    <location>
        <begin position="370"/>
        <end position="390"/>
    </location>
</feature>
<evidence type="ECO:0000256" key="6">
    <source>
        <dbReference type="ARBA" id="ARBA00022989"/>
    </source>
</evidence>
<dbReference type="GO" id="GO:0000155">
    <property type="term" value="F:phosphorelay sensor kinase activity"/>
    <property type="evidence" value="ECO:0007669"/>
    <property type="project" value="InterPro"/>
</dbReference>
<keyword evidence="7" id="KW-0902">Two-component regulatory system</keyword>
<dbReference type="InterPro" id="IPR050482">
    <property type="entry name" value="Sensor_HK_TwoCompSys"/>
</dbReference>
<gene>
    <name evidence="13" type="ORF">LMG28688_06683</name>
</gene>
<evidence type="ECO:0000313" key="13">
    <source>
        <dbReference type="EMBL" id="CAB3808037.1"/>
    </source>
</evidence>
<dbReference type="Proteomes" id="UP000494119">
    <property type="component" value="Unassembled WGS sequence"/>
</dbReference>
<dbReference type="Gene3D" id="3.30.565.10">
    <property type="entry name" value="Histidine kinase-like ATPase, C-terminal domain"/>
    <property type="match status" value="1"/>
</dbReference>
<evidence type="ECO:0000256" key="1">
    <source>
        <dbReference type="ARBA" id="ARBA00004651"/>
    </source>
</evidence>
<dbReference type="CDD" id="cd16917">
    <property type="entry name" value="HATPase_UhpB-NarQ-NarX-like"/>
    <property type="match status" value="1"/>
</dbReference>
<dbReference type="RefSeq" id="WP_175198126.1">
    <property type="nucleotide sequence ID" value="NZ_CADIKL010000056.1"/>
</dbReference>
<dbReference type="Gene3D" id="3.30.450.20">
    <property type="entry name" value="PAS domain"/>
    <property type="match status" value="1"/>
</dbReference>
<keyword evidence="5" id="KW-0418">Kinase</keyword>
<dbReference type="InterPro" id="IPR003594">
    <property type="entry name" value="HATPase_dom"/>
</dbReference>
<feature type="domain" description="Histidine kinase" evidence="12">
    <location>
        <begin position="272"/>
        <end position="494"/>
    </location>
</feature>
<organism evidence="13 14">
    <name type="scientific">Paraburkholderia caffeinitolerans</name>
    <dbReference type="NCBI Taxonomy" id="1723730"/>
    <lineage>
        <taxon>Bacteria</taxon>
        <taxon>Pseudomonadati</taxon>
        <taxon>Pseudomonadota</taxon>
        <taxon>Betaproteobacteria</taxon>
        <taxon>Burkholderiales</taxon>
        <taxon>Burkholderiaceae</taxon>
        <taxon>Paraburkholderia</taxon>
    </lineage>
</organism>